<proteinExistence type="predicted"/>
<dbReference type="Gene3D" id="3.40.50.1000">
    <property type="entry name" value="HAD superfamily/HAD-like"/>
    <property type="match status" value="1"/>
</dbReference>
<accession>A0AA41X5C4</accession>
<dbReference type="SUPFAM" id="SSF56784">
    <property type="entry name" value="HAD-like"/>
    <property type="match status" value="1"/>
</dbReference>
<dbReference type="PANTHER" id="PTHR10000:SF8">
    <property type="entry name" value="HAD SUPERFAMILY HYDROLASE-LIKE, TYPE 3"/>
    <property type="match status" value="1"/>
</dbReference>
<organism evidence="1 2">
    <name type="scientific">Ectobacillus ponti</name>
    <dbReference type="NCBI Taxonomy" id="2961894"/>
    <lineage>
        <taxon>Bacteria</taxon>
        <taxon>Bacillati</taxon>
        <taxon>Bacillota</taxon>
        <taxon>Bacilli</taxon>
        <taxon>Bacillales</taxon>
        <taxon>Bacillaceae</taxon>
        <taxon>Ectobacillus</taxon>
    </lineage>
</organism>
<dbReference type="GO" id="GO:0005829">
    <property type="term" value="C:cytosol"/>
    <property type="evidence" value="ECO:0007669"/>
    <property type="project" value="TreeGrafter"/>
</dbReference>
<dbReference type="NCBIfam" id="TIGR00099">
    <property type="entry name" value="Cof-subfamily"/>
    <property type="match status" value="1"/>
</dbReference>
<protein>
    <submittedName>
        <fullName evidence="1">Cof-type HAD-IIB family hydrolase</fullName>
    </submittedName>
</protein>
<evidence type="ECO:0000313" key="1">
    <source>
        <dbReference type="EMBL" id="MCP8966934.1"/>
    </source>
</evidence>
<gene>
    <name evidence="1" type="ORF">NK662_00090</name>
</gene>
<dbReference type="AlphaFoldDB" id="A0AA41X5C4"/>
<dbReference type="GO" id="GO:0000287">
    <property type="term" value="F:magnesium ion binding"/>
    <property type="evidence" value="ECO:0007669"/>
    <property type="project" value="TreeGrafter"/>
</dbReference>
<dbReference type="InterPro" id="IPR000150">
    <property type="entry name" value="Cof"/>
</dbReference>
<dbReference type="Pfam" id="PF08282">
    <property type="entry name" value="Hydrolase_3"/>
    <property type="match status" value="1"/>
</dbReference>
<dbReference type="PANTHER" id="PTHR10000">
    <property type="entry name" value="PHOSPHOSERINE PHOSPHATASE"/>
    <property type="match status" value="1"/>
</dbReference>
<dbReference type="SFLD" id="SFLDG01140">
    <property type="entry name" value="C2.B:_Phosphomannomutase_and_P"/>
    <property type="match status" value="1"/>
</dbReference>
<dbReference type="Gene3D" id="3.30.1240.10">
    <property type="match status" value="1"/>
</dbReference>
<dbReference type="GO" id="GO:0016791">
    <property type="term" value="F:phosphatase activity"/>
    <property type="evidence" value="ECO:0007669"/>
    <property type="project" value="TreeGrafter"/>
</dbReference>
<reference evidence="1" key="1">
    <citation type="submission" date="2022-07" db="EMBL/GenBank/DDBJ databases">
        <authorList>
            <person name="Li W.-J."/>
            <person name="Deng Q.-Q."/>
        </authorList>
    </citation>
    <scope>NUCLEOTIDE SEQUENCE</scope>
    <source>
        <strain evidence="1">SYSU M60031</strain>
    </source>
</reference>
<sequence length="261" mass="29558">MIKLFVSDLDDTLVYNVKEVHAHDKRALQWLADQGTEICFSSGRFAHRIHEAVRQFGISYHTASLNGAYVTTSDGTVIHERVFSGSAARDVYRYLHPQQLAEVVCAKAERYTRRKREVHKQFEEHIQGEVIELETLEEEFGKSIHPSKFFLYGEEREVQRLDEELRDVFAGQAEVVISGRQYVDLMPAGVSKGEALRVLMEHLGLKPGEVACIGDSFNDVSMFAVTPHSFALQHANQSVKERAMHVVRSVEEAVMKLSLLA</sequence>
<dbReference type="EMBL" id="JANCLT010000001">
    <property type="protein sequence ID" value="MCP8966934.1"/>
    <property type="molecule type" value="Genomic_DNA"/>
</dbReference>
<dbReference type="NCBIfam" id="TIGR01484">
    <property type="entry name" value="HAD-SF-IIB"/>
    <property type="match status" value="1"/>
</dbReference>
<dbReference type="RefSeq" id="WP_254756122.1">
    <property type="nucleotide sequence ID" value="NZ_JANCLT010000001.1"/>
</dbReference>
<dbReference type="SFLD" id="SFLDS00003">
    <property type="entry name" value="Haloacid_Dehalogenase"/>
    <property type="match status" value="1"/>
</dbReference>
<comment type="caution">
    <text evidence="1">The sequence shown here is derived from an EMBL/GenBank/DDBJ whole genome shotgun (WGS) entry which is preliminary data.</text>
</comment>
<dbReference type="InterPro" id="IPR036412">
    <property type="entry name" value="HAD-like_sf"/>
</dbReference>
<evidence type="ECO:0000313" key="2">
    <source>
        <dbReference type="Proteomes" id="UP001156102"/>
    </source>
</evidence>
<keyword evidence="1" id="KW-0378">Hydrolase</keyword>
<dbReference type="InterPro" id="IPR006379">
    <property type="entry name" value="HAD-SF_hydro_IIB"/>
</dbReference>
<keyword evidence="2" id="KW-1185">Reference proteome</keyword>
<dbReference type="Proteomes" id="UP001156102">
    <property type="component" value="Unassembled WGS sequence"/>
</dbReference>
<name>A0AA41X5C4_9BACI</name>
<dbReference type="InterPro" id="IPR023214">
    <property type="entry name" value="HAD_sf"/>
</dbReference>